<feature type="non-terminal residue" evidence="1">
    <location>
        <position position="70"/>
    </location>
</feature>
<dbReference type="EMBL" id="CAJNIZ010047490">
    <property type="protein sequence ID" value="CAE7768768.1"/>
    <property type="molecule type" value="Genomic_DNA"/>
</dbReference>
<evidence type="ECO:0000313" key="2">
    <source>
        <dbReference type="Proteomes" id="UP000649617"/>
    </source>
</evidence>
<keyword evidence="2" id="KW-1185">Reference proteome</keyword>
<accession>A0A812Y9Z9</accession>
<reference evidence="1" key="1">
    <citation type="submission" date="2021-02" db="EMBL/GenBank/DDBJ databases">
        <authorList>
            <person name="Dougan E. K."/>
            <person name="Rhodes N."/>
            <person name="Thang M."/>
            <person name="Chan C."/>
        </authorList>
    </citation>
    <scope>NUCLEOTIDE SEQUENCE</scope>
</reference>
<sequence length="70" mass="7468">QMGCCGTKSMPVEVKPETITLATQSKASTSTGTSEMDYVESPHMETKVAGIQADSSDVFVQDPQQDAIDE</sequence>
<dbReference type="OrthoDB" id="447502at2759"/>
<evidence type="ECO:0000313" key="1">
    <source>
        <dbReference type="EMBL" id="CAE7768768.1"/>
    </source>
</evidence>
<dbReference type="AlphaFoldDB" id="A0A812Y9Z9"/>
<proteinExistence type="predicted"/>
<dbReference type="Proteomes" id="UP000649617">
    <property type="component" value="Unassembled WGS sequence"/>
</dbReference>
<gene>
    <name evidence="1" type="ORF">SPIL2461_LOCUS22595</name>
</gene>
<feature type="non-terminal residue" evidence="1">
    <location>
        <position position="1"/>
    </location>
</feature>
<organism evidence="1 2">
    <name type="scientific">Symbiodinium pilosum</name>
    <name type="common">Dinoflagellate</name>
    <dbReference type="NCBI Taxonomy" id="2952"/>
    <lineage>
        <taxon>Eukaryota</taxon>
        <taxon>Sar</taxon>
        <taxon>Alveolata</taxon>
        <taxon>Dinophyceae</taxon>
        <taxon>Suessiales</taxon>
        <taxon>Symbiodiniaceae</taxon>
        <taxon>Symbiodinium</taxon>
    </lineage>
</organism>
<protein>
    <submittedName>
        <fullName evidence="1">Uncharacterized protein</fullName>
    </submittedName>
</protein>
<name>A0A812Y9Z9_SYMPI</name>
<comment type="caution">
    <text evidence="1">The sequence shown here is derived from an EMBL/GenBank/DDBJ whole genome shotgun (WGS) entry which is preliminary data.</text>
</comment>